<dbReference type="Proteomes" id="UP000823775">
    <property type="component" value="Unassembled WGS sequence"/>
</dbReference>
<comment type="caution">
    <text evidence="2">The sequence shown here is derived from an EMBL/GenBank/DDBJ whole genome shotgun (WGS) entry which is preliminary data.</text>
</comment>
<evidence type="ECO:0000313" key="2">
    <source>
        <dbReference type="EMBL" id="MCD7464111.1"/>
    </source>
</evidence>
<keyword evidence="1" id="KW-0812">Transmembrane</keyword>
<keyword evidence="1" id="KW-1133">Transmembrane helix</keyword>
<keyword evidence="1" id="KW-0472">Membrane</keyword>
<name>A0ABS8SYH8_DATST</name>
<reference evidence="2 3" key="1">
    <citation type="journal article" date="2021" name="BMC Genomics">
        <title>Datura genome reveals duplications of psychoactive alkaloid biosynthetic genes and high mutation rate following tissue culture.</title>
        <authorList>
            <person name="Rajewski A."/>
            <person name="Carter-House D."/>
            <person name="Stajich J."/>
            <person name="Litt A."/>
        </authorList>
    </citation>
    <scope>NUCLEOTIDE SEQUENCE [LARGE SCALE GENOMIC DNA]</scope>
    <source>
        <strain evidence="2">AR-01</strain>
    </source>
</reference>
<sequence length="94" mass="10806">EDYSSGGYCHLACQFLYRYRHLREANLDVVLIVQGWFLMVLLIVLKGIMVIQAVPKVEAVALIQAKEVLNLVVVEVREIFSREIFPIVMHFSVD</sequence>
<keyword evidence="3" id="KW-1185">Reference proteome</keyword>
<accession>A0ABS8SYH8</accession>
<evidence type="ECO:0000313" key="3">
    <source>
        <dbReference type="Proteomes" id="UP000823775"/>
    </source>
</evidence>
<gene>
    <name evidence="2" type="ORF">HAX54_052097</name>
</gene>
<proteinExistence type="predicted"/>
<organism evidence="2 3">
    <name type="scientific">Datura stramonium</name>
    <name type="common">Jimsonweed</name>
    <name type="synonym">Common thornapple</name>
    <dbReference type="NCBI Taxonomy" id="4076"/>
    <lineage>
        <taxon>Eukaryota</taxon>
        <taxon>Viridiplantae</taxon>
        <taxon>Streptophyta</taxon>
        <taxon>Embryophyta</taxon>
        <taxon>Tracheophyta</taxon>
        <taxon>Spermatophyta</taxon>
        <taxon>Magnoliopsida</taxon>
        <taxon>eudicotyledons</taxon>
        <taxon>Gunneridae</taxon>
        <taxon>Pentapetalae</taxon>
        <taxon>asterids</taxon>
        <taxon>lamiids</taxon>
        <taxon>Solanales</taxon>
        <taxon>Solanaceae</taxon>
        <taxon>Solanoideae</taxon>
        <taxon>Datureae</taxon>
        <taxon>Datura</taxon>
    </lineage>
</organism>
<evidence type="ECO:0000256" key="1">
    <source>
        <dbReference type="SAM" id="Phobius"/>
    </source>
</evidence>
<feature type="transmembrane region" description="Helical" evidence="1">
    <location>
        <begin position="25"/>
        <end position="45"/>
    </location>
</feature>
<feature type="non-terminal residue" evidence="2">
    <location>
        <position position="1"/>
    </location>
</feature>
<dbReference type="EMBL" id="JACEIK010000939">
    <property type="protein sequence ID" value="MCD7464111.1"/>
    <property type="molecule type" value="Genomic_DNA"/>
</dbReference>
<protein>
    <submittedName>
        <fullName evidence="2">Uncharacterized protein</fullName>
    </submittedName>
</protein>